<keyword evidence="8 10" id="KW-0560">Oxidoreductase</keyword>
<dbReference type="GO" id="GO:0004412">
    <property type="term" value="F:homoserine dehydrogenase activity"/>
    <property type="evidence" value="ECO:0007669"/>
    <property type="project" value="UniProtKB-EC"/>
</dbReference>
<dbReference type="GO" id="GO:0009086">
    <property type="term" value="P:methionine biosynthetic process"/>
    <property type="evidence" value="ECO:0007669"/>
    <property type="project" value="UniProtKB-KW"/>
</dbReference>
<dbReference type="OrthoDB" id="9808167at2"/>
<comment type="caution">
    <text evidence="14">The sequence shown here is derived from an EMBL/GenBank/DDBJ whole genome shotgun (WGS) entry which is preliminary data.</text>
</comment>
<evidence type="ECO:0000256" key="11">
    <source>
        <dbReference type="RuleBase" id="RU004171"/>
    </source>
</evidence>
<dbReference type="NCBIfam" id="NF004976">
    <property type="entry name" value="PRK06349.1"/>
    <property type="match status" value="1"/>
</dbReference>
<evidence type="ECO:0000256" key="4">
    <source>
        <dbReference type="ARBA" id="ARBA00013213"/>
    </source>
</evidence>
<protein>
    <recommendedName>
        <fullName evidence="5 10">Homoserine dehydrogenase</fullName>
        <ecNumber evidence="4 10">1.1.1.3</ecNumber>
    </recommendedName>
</protein>
<evidence type="ECO:0000256" key="7">
    <source>
        <dbReference type="ARBA" id="ARBA00022697"/>
    </source>
</evidence>
<evidence type="ECO:0000256" key="1">
    <source>
        <dbReference type="ARBA" id="ARBA00005056"/>
    </source>
</evidence>
<reference evidence="14 15" key="2">
    <citation type="submission" date="2018-07" db="EMBL/GenBank/DDBJ databases">
        <title>Pontibacter sp. 2b14 genomic sequence and assembly.</title>
        <authorList>
            <person name="Du Z.-J."/>
        </authorList>
    </citation>
    <scope>NUCLEOTIDE SEQUENCE [LARGE SCALE GENOMIC DNA]</scope>
    <source>
        <strain evidence="14 15">2b14</strain>
    </source>
</reference>
<dbReference type="InterPro" id="IPR005106">
    <property type="entry name" value="Asp/hSer_DH_NAD-bd"/>
</dbReference>
<evidence type="ECO:0000256" key="8">
    <source>
        <dbReference type="ARBA" id="ARBA00023002"/>
    </source>
</evidence>
<feature type="domain" description="Homoserine dehydrogenase catalytic" evidence="12">
    <location>
        <begin position="132"/>
        <end position="310"/>
    </location>
</feature>
<sequence>MSDKYNKKRIGIWGFGCVGQGLYDVLQHNRHTALEVASICVKHPEKKRTLPASMFTFNPQQLLEDASIDLLTELISDPEEAYLLVKQALLAGKSVISANKKMIAQHLPELIELQQKYGGRLLYEAAVGGSIPILRTLEAYYGNEPLQEVCGILNGSSNYILSKLHEEEISYQDALQEAQELGFAETDPRLDVGGHDALHKICIIAAHGFGALVDPAKVVRLGIEHINTNDVKLAQALGTRIKLVATARLTASGKLAVQVLPAFVKPTSELYFVEAEFNGVLLEAKFAGTQFLKGRGAGSHPTGSAVWADVSAALGGYKYNYAKIKQQHLSIDTEGLITIYLRTALEGELPKLPWLEVTSFGVNSKVIQLVGTLRYTDLLLHQRDLEKAGAFIVEVPQSLDSNDFIRASKLQELEIVN</sequence>
<dbReference type="InterPro" id="IPR036291">
    <property type="entry name" value="NAD(P)-bd_dom_sf"/>
</dbReference>
<dbReference type="InterPro" id="IPR001342">
    <property type="entry name" value="HDH_cat"/>
</dbReference>
<evidence type="ECO:0000256" key="5">
    <source>
        <dbReference type="ARBA" id="ARBA00013376"/>
    </source>
</evidence>
<dbReference type="EMBL" id="QMDV01000003">
    <property type="protein sequence ID" value="RAU82595.1"/>
    <property type="molecule type" value="Genomic_DNA"/>
</dbReference>
<proteinExistence type="inferred from homology"/>
<dbReference type="SUPFAM" id="SSF51735">
    <property type="entry name" value="NAD(P)-binding Rossmann-fold domains"/>
    <property type="match status" value="1"/>
</dbReference>
<dbReference type="PANTHER" id="PTHR43331:SF1">
    <property type="entry name" value="HOMOSERINE DEHYDROGENASE"/>
    <property type="match status" value="1"/>
</dbReference>
<dbReference type="GO" id="GO:0050661">
    <property type="term" value="F:NADP binding"/>
    <property type="evidence" value="ECO:0007669"/>
    <property type="project" value="InterPro"/>
</dbReference>
<dbReference type="Gene3D" id="3.40.50.720">
    <property type="entry name" value="NAD(P)-binding Rossmann-like Domain"/>
    <property type="match status" value="1"/>
</dbReference>
<evidence type="ECO:0000259" key="12">
    <source>
        <dbReference type="Pfam" id="PF00742"/>
    </source>
</evidence>
<dbReference type="Pfam" id="PF03447">
    <property type="entry name" value="NAD_binding_3"/>
    <property type="match status" value="1"/>
</dbReference>
<keyword evidence="6 10" id="KW-0028">Amino-acid biosynthesis</keyword>
<dbReference type="FunFam" id="3.30.360.10:FF:000005">
    <property type="entry name" value="Homoserine dehydrogenase"/>
    <property type="match status" value="1"/>
</dbReference>
<dbReference type="RefSeq" id="WP_112306188.1">
    <property type="nucleotide sequence ID" value="NZ_QMDV01000003.1"/>
</dbReference>
<dbReference type="PROSITE" id="PS01042">
    <property type="entry name" value="HOMOSER_DHGENASE"/>
    <property type="match status" value="1"/>
</dbReference>
<evidence type="ECO:0000256" key="2">
    <source>
        <dbReference type="ARBA" id="ARBA00005062"/>
    </source>
</evidence>
<comment type="catalytic activity">
    <reaction evidence="10">
        <text>L-homoserine + NADP(+) = L-aspartate 4-semialdehyde + NADPH + H(+)</text>
        <dbReference type="Rhea" id="RHEA:15761"/>
        <dbReference type="ChEBI" id="CHEBI:15378"/>
        <dbReference type="ChEBI" id="CHEBI:57476"/>
        <dbReference type="ChEBI" id="CHEBI:57783"/>
        <dbReference type="ChEBI" id="CHEBI:58349"/>
        <dbReference type="ChEBI" id="CHEBI:537519"/>
        <dbReference type="EC" id="1.1.1.3"/>
    </reaction>
</comment>
<evidence type="ECO:0000259" key="13">
    <source>
        <dbReference type="Pfam" id="PF03447"/>
    </source>
</evidence>
<keyword evidence="15" id="KW-1185">Reference proteome</keyword>
<accession>A0A364REC1</accession>
<organism evidence="14 15">
    <name type="scientific">Pontibacter arcticus</name>
    <dbReference type="NCBI Taxonomy" id="2080288"/>
    <lineage>
        <taxon>Bacteria</taxon>
        <taxon>Pseudomonadati</taxon>
        <taxon>Bacteroidota</taxon>
        <taxon>Cytophagia</taxon>
        <taxon>Cytophagales</taxon>
        <taxon>Hymenobacteraceae</taxon>
        <taxon>Pontibacter</taxon>
    </lineage>
</organism>
<dbReference type="PANTHER" id="PTHR43331">
    <property type="entry name" value="HOMOSERINE DEHYDROGENASE"/>
    <property type="match status" value="1"/>
</dbReference>
<dbReference type="UniPathway" id="UPA00050">
    <property type="reaction ID" value="UER00063"/>
</dbReference>
<evidence type="ECO:0000256" key="6">
    <source>
        <dbReference type="ARBA" id="ARBA00022605"/>
    </source>
</evidence>
<evidence type="ECO:0000313" key="14">
    <source>
        <dbReference type="EMBL" id="RAU82595.1"/>
    </source>
</evidence>
<reference evidence="14 15" key="1">
    <citation type="submission" date="2018-06" db="EMBL/GenBank/DDBJ databases">
        <authorList>
            <person name="Liu Z.-W."/>
        </authorList>
    </citation>
    <scope>NUCLEOTIDE SEQUENCE [LARGE SCALE GENOMIC DNA]</scope>
    <source>
        <strain evidence="14 15">2b14</strain>
    </source>
</reference>
<evidence type="ECO:0000256" key="9">
    <source>
        <dbReference type="ARBA" id="ARBA00023167"/>
    </source>
</evidence>
<dbReference type="Proteomes" id="UP000251692">
    <property type="component" value="Unassembled WGS sequence"/>
</dbReference>
<dbReference type="InterPro" id="IPR019811">
    <property type="entry name" value="HDH_CS"/>
</dbReference>
<comment type="pathway">
    <text evidence="1 10">Amino-acid biosynthesis; L-threonine biosynthesis; L-threonine from L-aspartate: step 3/5.</text>
</comment>
<gene>
    <name evidence="14" type="ORF">DP923_12580</name>
</gene>
<comment type="pathway">
    <text evidence="2 10">Amino-acid biosynthesis; L-methionine biosynthesis via de novo pathway; L-homoserine from L-aspartate: step 3/3.</text>
</comment>
<dbReference type="AlphaFoldDB" id="A0A364REC1"/>
<keyword evidence="10" id="KW-0521">NADP</keyword>
<dbReference type="GO" id="GO:0009088">
    <property type="term" value="P:threonine biosynthetic process"/>
    <property type="evidence" value="ECO:0007669"/>
    <property type="project" value="UniProtKB-UniPathway"/>
</dbReference>
<dbReference type="SUPFAM" id="SSF55347">
    <property type="entry name" value="Glyceraldehyde-3-phosphate dehydrogenase-like, C-terminal domain"/>
    <property type="match status" value="1"/>
</dbReference>
<evidence type="ECO:0000256" key="3">
    <source>
        <dbReference type="ARBA" id="ARBA00006753"/>
    </source>
</evidence>
<feature type="domain" description="Aspartate/homoserine dehydrogenase NAD-binding" evidence="13">
    <location>
        <begin position="14"/>
        <end position="124"/>
    </location>
</feature>
<name>A0A364REC1_9BACT</name>
<comment type="similarity">
    <text evidence="3 11">Belongs to the homoserine dehydrogenase family.</text>
</comment>
<dbReference type="Gene3D" id="3.30.360.10">
    <property type="entry name" value="Dihydrodipicolinate Reductase, domain 2"/>
    <property type="match status" value="1"/>
</dbReference>
<evidence type="ECO:0000313" key="15">
    <source>
        <dbReference type="Proteomes" id="UP000251692"/>
    </source>
</evidence>
<evidence type="ECO:0000256" key="10">
    <source>
        <dbReference type="RuleBase" id="RU000579"/>
    </source>
</evidence>
<keyword evidence="7 10" id="KW-0791">Threonine biosynthesis</keyword>
<dbReference type="EC" id="1.1.1.3" evidence="4 10"/>
<dbReference type="Pfam" id="PF00742">
    <property type="entry name" value="Homoserine_dh"/>
    <property type="match status" value="1"/>
</dbReference>
<dbReference type="UniPathway" id="UPA00051">
    <property type="reaction ID" value="UER00465"/>
</dbReference>
<keyword evidence="9 10" id="KW-0486">Methionine biosynthesis</keyword>